<dbReference type="PROSITE" id="PS00622">
    <property type="entry name" value="HTH_LUXR_1"/>
    <property type="match status" value="1"/>
</dbReference>
<dbReference type="SUPFAM" id="SSF46894">
    <property type="entry name" value="C-terminal effector domain of the bipartite response regulators"/>
    <property type="match status" value="1"/>
</dbReference>
<feature type="domain" description="HTH luxR-type" evidence="4">
    <location>
        <begin position="196"/>
        <end position="261"/>
    </location>
</feature>
<proteinExistence type="predicted"/>
<dbReference type="Proteomes" id="UP000541470">
    <property type="component" value="Unassembled WGS sequence"/>
</dbReference>
<name>A0A7Y0AZ55_9HYPH</name>
<dbReference type="Gene3D" id="1.10.10.10">
    <property type="entry name" value="Winged helix-like DNA-binding domain superfamily/Winged helix DNA-binding domain"/>
    <property type="match status" value="1"/>
</dbReference>
<evidence type="ECO:0000259" key="4">
    <source>
        <dbReference type="PROSITE" id="PS50043"/>
    </source>
</evidence>
<dbReference type="Pfam" id="PF00196">
    <property type="entry name" value="GerE"/>
    <property type="match status" value="1"/>
</dbReference>
<protein>
    <submittedName>
        <fullName evidence="5">Helix-turn-helix transcriptional regulator</fullName>
    </submittedName>
</protein>
<dbReference type="PROSITE" id="PS50043">
    <property type="entry name" value="HTH_LUXR_2"/>
    <property type="match status" value="1"/>
</dbReference>
<sequence>MSRGFAAWNSAIADAIEALGKSDFPRRIEAALRTIVDFDILMVFAYAGAAKPVCCHHNIDQQRAATVIDAYSRGPYLLDPFFGAATDPKVTGVRRLRDMAPDQFYSSEYFRQHYGLTGIRDEVGIVCRPVNWTGLVISFTRPVTAPAFGRRDLTAIREAEPLIRTLAERHWGHESPAPAPAETGKMSRNPINDSLNRMTDGILTPREIEITALILRGHSNVSISHRLGITEGTVKIHRKNIYQKLDVSSQSELFAMFIMQLSSASEPA</sequence>
<reference evidence="5 6" key="1">
    <citation type="submission" date="2020-04" db="EMBL/GenBank/DDBJ databases">
        <title>Rhizobium sp. S-51 isolated from soil.</title>
        <authorList>
            <person name="Dahal R.H."/>
        </authorList>
    </citation>
    <scope>NUCLEOTIDE SEQUENCE [LARGE SCALE GENOMIC DNA]</scope>
    <source>
        <strain evidence="5 6">S-51</strain>
    </source>
</reference>
<dbReference type="PRINTS" id="PR00038">
    <property type="entry name" value="HTHLUXR"/>
</dbReference>
<evidence type="ECO:0000313" key="6">
    <source>
        <dbReference type="Proteomes" id="UP000541470"/>
    </source>
</evidence>
<keyword evidence="2" id="KW-0238">DNA-binding</keyword>
<dbReference type="InterPro" id="IPR000792">
    <property type="entry name" value="Tscrpt_reg_LuxR_C"/>
</dbReference>
<evidence type="ECO:0000256" key="3">
    <source>
        <dbReference type="ARBA" id="ARBA00023163"/>
    </source>
</evidence>
<dbReference type="InterPro" id="IPR016032">
    <property type="entry name" value="Sig_transdc_resp-reg_C-effctor"/>
</dbReference>
<dbReference type="SMART" id="SM00421">
    <property type="entry name" value="HTH_LUXR"/>
    <property type="match status" value="1"/>
</dbReference>
<keyword evidence="3" id="KW-0804">Transcription</keyword>
<keyword evidence="6" id="KW-1185">Reference proteome</keyword>
<dbReference type="PANTHER" id="PTHR44688:SF16">
    <property type="entry name" value="DNA-BINDING TRANSCRIPTIONAL ACTIVATOR DEVR_DOSR"/>
    <property type="match status" value="1"/>
</dbReference>
<evidence type="ECO:0000313" key="5">
    <source>
        <dbReference type="EMBL" id="NML76103.1"/>
    </source>
</evidence>
<keyword evidence="1" id="KW-0805">Transcription regulation</keyword>
<organism evidence="5 6">
    <name type="scientific">Rhizobium terricola</name>
    <dbReference type="NCBI Taxonomy" id="2728849"/>
    <lineage>
        <taxon>Bacteria</taxon>
        <taxon>Pseudomonadati</taxon>
        <taxon>Pseudomonadota</taxon>
        <taxon>Alphaproteobacteria</taxon>
        <taxon>Hyphomicrobiales</taxon>
        <taxon>Rhizobiaceae</taxon>
        <taxon>Rhizobium/Agrobacterium group</taxon>
        <taxon>Rhizobium</taxon>
    </lineage>
</organism>
<dbReference type="CDD" id="cd06170">
    <property type="entry name" value="LuxR_C_like"/>
    <property type="match status" value="1"/>
</dbReference>
<dbReference type="InterPro" id="IPR036388">
    <property type="entry name" value="WH-like_DNA-bd_sf"/>
</dbReference>
<comment type="caution">
    <text evidence="5">The sequence shown here is derived from an EMBL/GenBank/DDBJ whole genome shotgun (WGS) entry which is preliminary data.</text>
</comment>
<dbReference type="PANTHER" id="PTHR44688">
    <property type="entry name" value="DNA-BINDING TRANSCRIPTIONAL ACTIVATOR DEVR_DOSR"/>
    <property type="match status" value="1"/>
</dbReference>
<dbReference type="AlphaFoldDB" id="A0A7Y0AZ55"/>
<dbReference type="GO" id="GO:0006355">
    <property type="term" value="P:regulation of DNA-templated transcription"/>
    <property type="evidence" value="ECO:0007669"/>
    <property type="project" value="InterPro"/>
</dbReference>
<evidence type="ECO:0000256" key="2">
    <source>
        <dbReference type="ARBA" id="ARBA00023125"/>
    </source>
</evidence>
<evidence type="ECO:0000256" key="1">
    <source>
        <dbReference type="ARBA" id="ARBA00023015"/>
    </source>
</evidence>
<accession>A0A7Y0AZ55</accession>
<dbReference type="GO" id="GO:0003677">
    <property type="term" value="F:DNA binding"/>
    <property type="evidence" value="ECO:0007669"/>
    <property type="project" value="UniProtKB-KW"/>
</dbReference>
<dbReference type="RefSeq" id="WP_169594370.1">
    <property type="nucleotide sequence ID" value="NZ_JABBGK010000004.1"/>
</dbReference>
<dbReference type="EMBL" id="JABBGK010000004">
    <property type="protein sequence ID" value="NML76103.1"/>
    <property type="molecule type" value="Genomic_DNA"/>
</dbReference>
<gene>
    <name evidence="5" type="ORF">HHL25_18370</name>
</gene>